<keyword evidence="1" id="KW-0732">Signal</keyword>
<reference evidence="2" key="1">
    <citation type="journal article" date="2023" name="Mol. Phylogenet. Evol.">
        <title>Genome-scale phylogeny and comparative genomics of the fungal order Sordariales.</title>
        <authorList>
            <person name="Hensen N."/>
            <person name="Bonometti L."/>
            <person name="Westerberg I."/>
            <person name="Brannstrom I.O."/>
            <person name="Guillou S."/>
            <person name="Cros-Aarteil S."/>
            <person name="Calhoun S."/>
            <person name="Haridas S."/>
            <person name="Kuo A."/>
            <person name="Mondo S."/>
            <person name="Pangilinan J."/>
            <person name="Riley R."/>
            <person name="LaButti K."/>
            <person name="Andreopoulos B."/>
            <person name="Lipzen A."/>
            <person name="Chen C."/>
            <person name="Yan M."/>
            <person name="Daum C."/>
            <person name="Ng V."/>
            <person name="Clum A."/>
            <person name="Steindorff A."/>
            <person name="Ohm R.A."/>
            <person name="Martin F."/>
            <person name="Silar P."/>
            <person name="Natvig D.O."/>
            <person name="Lalanne C."/>
            <person name="Gautier V."/>
            <person name="Ament-Velasquez S.L."/>
            <person name="Kruys A."/>
            <person name="Hutchinson M.I."/>
            <person name="Powell A.J."/>
            <person name="Barry K."/>
            <person name="Miller A.N."/>
            <person name="Grigoriev I.V."/>
            <person name="Debuchy R."/>
            <person name="Gladieux P."/>
            <person name="Hiltunen Thoren M."/>
            <person name="Johannesson H."/>
        </authorList>
    </citation>
    <scope>NUCLEOTIDE SEQUENCE</scope>
    <source>
        <strain evidence="2">PSN293</strain>
    </source>
</reference>
<dbReference type="AlphaFoldDB" id="A0AAN6YKH3"/>
<dbReference type="Proteomes" id="UP001301769">
    <property type="component" value="Unassembled WGS sequence"/>
</dbReference>
<organism evidence="2 3">
    <name type="scientific">Rhypophila decipiens</name>
    <dbReference type="NCBI Taxonomy" id="261697"/>
    <lineage>
        <taxon>Eukaryota</taxon>
        <taxon>Fungi</taxon>
        <taxon>Dikarya</taxon>
        <taxon>Ascomycota</taxon>
        <taxon>Pezizomycotina</taxon>
        <taxon>Sordariomycetes</taxon>
        <taxon>Sordariomycetidae</taxon>
        <taxon>Sordariales</taxon>
        <taxon>Naviculisporaceae</taxon>
        <taxon>Rhypophila</taxon>
    </lineage>
</organism>
<comment type="caution">
    <text evidence="2">The sequence shown here is derived from an EMBL/GenBank/DDBJ whole genome shotgun (WGS) entry which is preliminary data.</text>
</comment>
<feature type="chain" id="PRO_5043020699" evidence="1">
    <location>
        <begin position="25"/>
        <end position="341"/>
    </location>
</feature>
<keyword evidence="3" id="KW-1185">Reference proteome</keyword>
<accession>A0AAN6YKH3</accession>
<feature type="signal peptide" evidence="1">
    <location>
        <begin position="1"/>
        <end position="24"/>
    </location>
</feature>
<proteinExistence type="predicted"/>
<reference evidence="2" key="2">
    <citation type="submission" date="2023-05" db="EMBL/GenBank/DDBJ databases">
        <authorList>
            <consortium name="Lawrence Berkeley National Laboratory"/>
            <person name="Steindorff A."/>
            <person name="Hensen N."/>
            <person name="Bonometti L."/>
            <person name="Westerberg I."/>
            <person name="Brannstrom I.O."/>
            <person name="Guillou S."/>
            <person name="Cros-Aarteil S."/>
            <person name="Calhoun S."/>
            <person name="Haridas S."/>
            <person name="Kuo A."/>
            <person name="Mondo S."/>
            <person name="Pangilinan J."/>
            <person name="Riley R."/>
            <person name="Labutti K."/>
            <person name="Andreopoulos B."/>
            <person name="Lipzen A."/>
            <person name="Chen C."/>
            <person name="Yanf M."/>
            <person name="Daum C."/>
            <person name="Ng V."/>
            <person name="Clum A."/>
            <person name="Ohm R."/>
            <person name="Martin F."/>
            <person name="Silar P."/>
            <person name="Natvig D."/>
            <person name="Lalanne C."/>
            <person name="Gautier V."/>
            <person name="Ament-Velasquez S.L."/>
            <person name="Kruys A."/>
            <person name="Hutchinson M.I."/>
            <person name="Powell A.J."/>
            <person name="Barry K."/>
            <person name="Miller A.N."/>
            <person name="Grigoriev I.V."/>
            <person name="Debuchy R."/>
            <person name="Gladieux P."/>
            <person name="Thoren M.H."/>
            <person name="Johannesson H."/>
        </authorList>
    </citation>
    <scope>NUCLEOTIDE SEQUENCE</scope>
    <source>
        <strain evidence="2">PSN293</strain>
    </source>
</reference>
<sequence length="341" mass="37655">MSGRGIALAEGWWFLFLGLRAAISVPNVRRQQAQAGRNAPAPSAWDPRDFFDVPFGSEPVPVPLGVSGRGEPSKSRLLFSVCATFNTLIDGRNAKIVPVPDVQIFDTGQPATLALSNLLYGPHGHRQVRDITAAYGGHVIFPSPRHHNASHPRLRVFLEDAKLQQLQLGSYSISTVRSNLIIVTALVAACIPPFFPSWVGKSRVRSNWRIRYLPRLVLLSSTQEVKALITLGSCCHPPPPKICAARFRATETARVFALFFFKEFSVQIALWITGFIDPEKNKQALYGQESWGRLGARWPVFWEVDESTGGAKGIVPSLLVYPRATGSSSGEPRRRGVRHLE</sequence>
<evidence type="ECO:0000313" key="3">
    <source>
        <dbReference type="Proteomes" id="UP001301769"/>
    </source>
</evidence>
<protein>
    <submittedName>
        <fullName evidence="2">Uncharacterized protein</fullName>
    </submittedName>
</protein>
<gene>
    <name evidence="2" type="ORF">QBC37DRAFT_395704</name>
</gene>
<name>A0AAN6YKH3_9PEZI</name>
<evidence type="ECO:0000256" key="1">
    <source>
        <dbReference type="SAM" id="SignalP"/>
    </source>
</evidence>
<dbReference type="EMBL" id="MU858053">
    <property type="protein sequence ID" value="KAK4218342.1"/>
    <property type="molecule type" value="Genomic_DNA"/>
</dbReference>
<evidence type="ECO:0000313" key="2">
    <source>
        <dbReference type="EMBL" id="KAK4218342.1"/>
    </source>
</evidence>